<evidence type="ECO:0000313" key="2">
    <source>
        <dbReference type="Proteomes" id="UP000593560"/>
    </source>
</evidence>
<dbReference type="EMBL" id="JABFAD010000004">
    <property type="protein sequence ID" value="MBA0796558.1"/>
    <property type="molecule type" value="Genomic_DNA"/>
</dbReference>
<gene>
    <name evidence="1" type="ORF">Gohar_007321</name>
</gene>
<accession>A0A7J9GGT0</accession>
<sequence>MVITARFCTTSSPRIERVWLWRQRWWWECGPNAKTRIC</sequence>
<name>A0A7J9GGT0_9ROSI</name>
<dbReference type="AlphaFoldDB" id="A0A7J9GGT0"/>
<organism evidence="1 2">
    <name type="scientific">Gossypium harknessii</name>
    <dbReference type="NCBI Taxonomy" id="34285"/>
    <lineage>
        <taxon>Eukaryota</taxon>
        <taxon>Viridiplantae</taxon>
        <taxon>Streptophyta</taxon>
        <taxon>Embryophyta</taxon>
        <taxon>Tracheophyta</taxon>
        <taxon>Spermatophyta</taxon>
        <taxon>Magnoliopsida</taxon>
        <taxon>eudicotyledons</taxon>
        <taxon>Gunneridae</taxon>
        <taxon>Pentapetalae</taxon>
        <taxon>rosids</taxon>
        <taxon>malvids</taxon>
        <taxon>Malvales</taxon>
        <taxon>Malvaceae</taxon>
        <taxon>Malvoideae</taxon>
        <taxon>Gossypium</taxon>
    </lineage>
</organism>
<keyword evidence="2" id="KW-1185">Reference proteome</keyword>
<evidence type="ECO:0000313" key="1">
    <source>
        <dbReference type="EMBL" id="MBA0796558.1"/>
    </source>
</evidence>
<dbReference type="Proteomes" id="UP000593560">
    <property type="component" value="Unassembled WGS sequence"/>
</dbReference>
<reference evidence="1 2" key="1">
    <citation type="journal article" date="2019" name="Genome Biol. Evol.">
        <title>Insights into the evolution of the New World diploid cottons (Gossypium, subgenus Houzingenia) based on genome sequencing.</title>
        <authorList>
            <person name="Grover C.E."/>
            <person name="Arick M.A. 2nd"/>
            <person name="Thrash A."/>
            <person name="Conover J.L."/>
            <person name="Sanders W.S."/>
            <person name="Peterson D.G."/>
            <person name="Frelichowski J.E."/>
            <person name="Scheffler J.A."/>
            <person name="Scheffler B.E."/>
            <person name="Wendel J.F."/>
        </authorList>
    </citation>
    <scope>NUCLEOTIDE SEQUENCE [LARGE SCALE GENOMIC DNA]</scope>
    <source>
        <strain evidence="1">0</strain>
        <tissue evidence="1">Leaf</tissue>
    </source>
</reference>
<dbReference type="OrthoDB" id="10268131at2759"/>
<comment type="caution">
    <text evidence="1">The sequence shown here is derived from an EMBL/GenBank/DDBJ whole genome shotgun (WGS) entry which is preliminary data.</text>
</comment>
<protein>
    <submittedName>
        <fullName evidence="1">Uncharacterized protein</fullName>
    </submittedName>
</protein>
<feature type="non-terminal residue" evidence="1">
    <location>
        <position position="38"/>
    </location>
</feature>
<proteinExistence type="predicted"/>